<reference evidence="4 6" key="1">
    <citation type="submission" date="2008-03" db="EMBL/GenBank/DDBJ databases">
        <title>Annotation of Ixodes scapularis.</title>
        <authorList>
            <consortium name="Ixodes scapularis Genome Project Consortium"/>
            <person name="Caler E."/>
            <person name="Hannick L.I."/>
            <person name="Bidwell S."/>
            <person name="Joardar V."/>
            <person name="Thiagarajan M."/>
            <person name="Amedeo P."/>
            <person name="Galinsky K.J."/>
            <person name="Schobel S."/>
            <person name="Inman J."/>
            <person name="Hostetler J."/>
            <person name="Miller J."/>
            <person name="Hammond M."/>
            <person name="Megy K."/>
            <person name="Lawson D."/>
            <person name="Kodira C."/>
            <person name="Sutton G."/>
            <person name="Meyer J."/>
            <person name="Hill C.A."/>
            <person name="Birren B."/>
            <person name="Nene V."/>
            <person name="Collins F."/>
            <person name="Alarcon-Chaidez F."/>
            <person name="Wikel S."/>
            <person name="Strausberg R."/>
        </authorList>
    </citation>
    <scope>NUCLEOTIDE SEQUENCE [LARGE SCALE GENOMIC DNA]</scope>
    <source>
        <strain evidence="6">Wikel</strain>
        <strain evidence="4">Wikel colony</strain>
    </source>
</reference>
<dbReference type="EnsemblMetazoa" id="ISCW013888-RA">
    <property type="protein sequence ID" value="ISCW013888-PA"/>
    <property type="gene ID" value="ISCW013888"/>
</dbReference>
<organism>
    <name type="scientific">Ixodes scapularis</name>
    <name type="common">Black-legged tick</name>
    <name type="synonym">Deer tick</name>
    <dbReference type="NCBI Taxonomy" id="6945"/>
    <lineage>
        <taxon>Eukaryota</taxon>
        <taxon>Metazoa</taxon>
        <taxon>Ecdysozoa</taxon>
        <taxon>Arthropoda</taxon>
        <taxon>Chelicerata</taxon>
        <taxon>Arachnida</taxon>
        <taxon>Acari</taxon>
        <taxon>Parasitiformes</taxon>
        <taxon>Ixodida</taxon>
        <taxon>Ixodoidea</taxon>
        <taxon>Ixodidae</taxon>
        <taxon>Ixodinae</taxon>
        <taxon>Ixodes</taxon>
    </lineage>
</organism>
<dbReference type="AlphaFoldDB" id="B7QL81"/>
<gene>
    <name evidence="4" type="ORF">IscW_ISCW013888</name>
</gene>
<dbReference type="VEuPathDB" id="VectorBase:ISCI013888"/>
<dbReference type="Proteomes" id="UP000001555">
    <property type="component" value="Unassembled WGS sequence"/>
</dbReference>
<evidence type="ECO:0000259" key="3">
    <source>
        <dbReference type="Pfam" id="PF13359"/>
    </source>
</evidence>
<dbReference type="InParanoid" id="B7QL81"/>
<accession>B7QL81</accession>
<dbReference type="EMBL" id="DS963978">
    <property type="protein sequence ID" value="EEC19603.1"/>
    <property type="molecule type" value="Genomic_DNA"/>
</dbReference>
<dbReference type="PaxDb" id="6945-B7QL81"/>
<dbReference type="EMBL" id="ABJB010197547">
    <property type="status" value="NOT_ANNOTATED_CDS"/>
    <property type="molecule type" value="Genomic_DNA"/>
</dbReference>
<dbReference type="PANTHER" id="PTHR23080">
    <property type="entry name" value="THAP DOMAIN PROTEIN"/>
    <property type="match status" value="1"/>
</dbReference>
<dbReference type="InterPro" id="IPR027806">
    <property type="entry name" value="HARBI1_dom"/>
</dbReference>
<evidence type="ECO:0000313" key="5">
    <source>
        <dbReference type="EnsemblMetazoa" id="ISCW013888-PA"/>
    </source>
</evidence>
<reference evidence="5" key="2">
    <citation type="submission" date="2020-05" db="UniProtKB">
        <authorList>
            <consortium name="EnsemblMetazoa"/>
        </authorList>
    </citation>
    <scope>IDENTIFICATION</scope>
    <source>
        <strain evidence="5">wikel</strain>
    </source>
</reference>
<sequence length="95" mass="10946">MADKGFKITDLLHKLGVILNIPPFLNRGKFSVEEVEEIQDIAALRIHVERRIQRIKTFHIFDRPFPISLAPLANHIWTVCTILTNIQSPLMKDSD</sequence>
<dbReference type="HOGENOM" id="CLU_025643_3_1_1"/>
<dbReference type="PANTHER" id="PTHR23080:SF143">
    <property type="entry name" value="SI:DKEY-56D12.4"/>
    <property type="match status" value="1"/>
</dbReference>
<dbReference type="GO" id="GO:0046872">
    <property type="term" value="F:metal ion binding"/>
    <property type="evidence" value="ECO:0007669"/>
    <property type="project" value="UniProtKB-KW"/>
</dbReference>
<feature type="domain" description="DDE Tnp4" evidence="3">
    <location>
        <begin position="1"/>
        <end position="85"/>
    </location>
</feature>
<evidence type="ECO:0000256" key="2">
    <source>
        <dbReference type="ARBA" id="ARBA00022723"/>
    </source>
</evidence>
<proteinExistence type="predicted"/>
<name>B7QL81_IXOSC</name>
<dbReference type="STRING" id="6945.B7QL81"/>
<evidence type="ECO:0000313" key="6">
    <source>
        <dbReference type="Proteomes" id="UP000001555"/>
    </source>
</evidence>
<keyword evidence="2" id="KW-0479">Metal-binding</keyword>
<evidence type="ECO:0000256" key="1">
    <source>
        <dbReference type="ARBA" id="ARBA00001968"/>
    </source>
</evidence>
<evidence type="ECO:0000313" key="4">
    <source>
        <dbReference type="EMBL" id="EEC19603.1"/>
    </source>
</evidence>
<dbReference type="VEuPathDB" id="VectorBase:ISCW013888"/>
<comment type="cofactor">
    <cofactor evidence="1">
        <name>a divalent metal cation</name>
        <dbReference type="ChEBI" id="CHEBI:60240"/>
    </cofactor>
</comment>
<keyword evidence="6" id="KW-1185">Reference proteome</keyword>
<dbReference type="Pfam" id="PF13359">
    <property type="entry name" value="DDE_Tnp_4"/>
    <property type="match status" value="1"/>
</dbReference>
<protein>
    <recommendedName>
        <fullName evidence="3">DDE Tnp4 domain-containing protein</fullName>
    </recommendedName>
</protein>